<accession>A0A4E0R2B9</accession>
<comment type="caution">
    <text evidence="1">The sequence shown here is derived from an EMBL/GenBank/DDBJ whole genome shotgun (WGS) entry which is preliminary data.</text>
</comment>
<reference evidence="1 2" key="1">
    <citation type="journal article" date="2016" name="Front. Microbiol.">
        <title>Single-Cell (Meta-)Genomics of a Dimorphic Candidatus Thiomargarita nelsonii Reveals Genomic Plasticity.</title>
        <authorList>
            <person name="Flood B.E."/>
            <person name="Fliss P."/>
            <person name="Jones D.S."/>
            <person name="Dick G.J."/>
            <person name="Jain S."/>
            <person name="Kaster A.K."/>
            <person name="Winkel M."/>
            <person name="Mussmann M."/>
            <person name="Bailey J."/>
        </authorList>
    </citation>
    <scope>NUCLEOTIDE SEQUENCE [LARGE SCALE GENOMIC DNA]</scope>
    <source>
        <strain evidence="1">Hydrate Ridge</strain>
    </source>
</reference>
<dbReference type="AlphaFoldDB" id="A0A4E0R2B9"/>
<dbReference type="Proteomes" id="UP000030428">
    <property type="component" value="Unassembled WGS sequence"/>
</dbReference>
<keyword evidence="2" id="KW-1185">Reference proteome</keyword>
<dbReference type="EMBL" id="JSZA02000046">
    <property type="protein sequence ID" value="TGO03052.1"/>
    <property type="molecule type" value="Genomic_DNA"/>
</dbReference>
<dbReference type="InterPro" id="IPR027417">
    <property type="entry name" value="P-loop_NTPase"/>
</dbReference>
<proteinExistence type="predicted"/>
<evidence type="ECO:0000313" key="2">
    <source>
        <dbReference type="Proteomes" id="UP000030428"/>
    </source>
</evidence>
<protein>
    <submittedName>
        <fullName evidence="1">Uncharacterized protein</fullName>
    </submittedName>
</protein>
<sequence>MINQLKIKRFKCIGDEFFTFKNLTILTGLNSAGKSSVIQSILLMSHYFGEKKFLSENLLDFTNNRNKYLNAKEFSIEIDDTCLTKNIDGINKQGNLPHFTTEQDIFHVDANRLGPEELALYSSENKIGKNGEFIFSYYEQNKSNVIEKSLIKSANSDTLQSNIDYWLCDSFGLIL</sequence>
<name>A0A4E0R2B9_9GAMM</name>
<organism evidence="1 2">
    <name type="scientific">Candidatus Thiomargarita nelsonii</name>
    <dbReference type="NCBI Taxonomy" id="1003181"/>
    <lineage>
        <taxon>Bacteria</taxon>
        <taxon>Pseudomonadati</taxon>
        <taxon>Pseudomonadota</taxon>
        <taxon>Gammaproteobacteria</taxon>
        <taxon>Thiotrichales</taxon>
        <taxon>Thiotrichaceae</taxon>
        <taxon>Thiomargarita</taxon>
    </lineage>
</organism>
<dbReference type="Gene3D" id="3.40.50.300">
    <property type="entry name" value="P-loop containing nucleotide triphosphate hydrolases"/>
    <property type="match status" value="1"/>
</dbReference>
<evidence type="ECO:0000313" key="1">
    <source>
        <dbReference type="EMBL" id="TGO03052.1"/>
    </source>
</evidence>
<dbReference type="SUPFAM" id="SSF52540">
    <property type="entry name" value="P-loop containing nucleoside triphosphate hydrolases"/>
    <property type="match status" value="1"/>
</dbReference>
<gene>
    <name evidence="1" type="ORF">PN36_13865</name>
</gene>